<dbReference type="EMBL" id="DS547107">
    <property type="protein sequence ID" value="EDR06884.1"/>
    <property type="molecule type" value="Genomic_DNA"/>
</dbReference>
<protein>
    <submittedName>
        <fullName evidence="1">Predicted protein</fullName>
    </submittedName>
</protein>
<evidence type="ECO:0000313" key="2">
    <source>
        <dbReference type="Proteomes" id="UP000001194"/>
    </source>
</evidence>
<dbReference type="RefSeq" id="XP_001882731.1">
    <property type="nucleotide sequence ID" value="XM_001882696.1"/>
</dbReference>
<dbReference type="InParanoid" id="B0DFL1"/>
<evidence type="ECO:0000313" key="1">
    <source>
        <dbReference type="EMBL" id="EDR06884.1"/>
    </source>
</evidence>
<dbReference type="KEGG" id="lbc:LACBIDRAFT_294632"/>
<dbReference type="GeneID" id="6078361"/>
<gene>
    <name evidence="1" type="ORF">LACBIDRAFT_294632</name>
</gene>
<keyword evidence="2" id="KW-1185">Reference proteome</keyword>
<sequence>MRVKGKVEWNPSETLQADWLPFKGGEVMYTDGIKTSGFIRGSPHPYSGYVAMNSAGRKGFVHNGFPSYGRYAPELMKRTAHHNLVQPSLSHSWYKR</sequence>
<organism evidence="2">
    <name type="scientific">Laccaria bicolor (strain S238N-H82 / ATCC MYA-4686)</name>
    <name type="common">Bicoloured deceiver</name>
    <name type="synonym">Laccaria laccata var. bicolor</name>
    <dbReference type="NCBI Taxonomy" id="486041"/>
    <lineage>
        <taxon>Eukaryota</taxon>
        <taxon>Fungi</taxon>
        <taxon>Dikarya</taxon>
        <taxon>Basidiomycota</taxon>
        <taxon>Agaricomycotina</taxon>
        <taxon>Agaricomycetes</taxon>
        <taxon>Agaricomycetidae</taxon>
        <taxon>Agaricales</taxon>
        <taxon>Agaricineae</taxon>
        <taxon>Hydnangiaceae</taxon>
        <taxon>Laccaria</taxon>
    </lineage>
</organism>
<dbReference type="Proteomes" id="UP000001194">
    <property type="component" value="Unassembled WGS sequence"/>
</dbReference>
<name>B0DFL1_LACBS</name>
<proteinExistence type="predicted"/>
<dbReference type="AlphaFoldDB" id="B0DFL1"/>
<accession>B0DFL1</accession>
<dbReference type="OrthoDB" id="2974017at2759"/>
<dbReference type="HOGENOM" id="CLU_2360084_0_0_1"/>
<reference evidence="1 2" key="1">
    <citation type="journal article" date="2008" name="Nature">
        <title>The genome of Laccaria bicolor provides insights into mycorrhizal symbiosis.</title>
        <authorList>
            <person name="Martin F."/>
            <person name="Aerts A."/>
            <person name="Ahren D."/>
            <person name="Brun A."/>
            <person name="Danchin E.G.J."/>
            <person name="Duchaussoy F."/>
            <person name="Gibon J."/>
            <person name="Kohler A."/>
            <person name="Lindquist E."/>
            <person name="Pereda V."/>
            <person name="Salamov A."/>
            <person name="Shapiro H.J."/>
            <person name="Wuyts J."/>
            <person name="Blaudez D."/>
            <person name="Buee M."/>
            <person name="Brokstein P."/>
            <person name="Canbaeck B."/>
            <person name="Cohen D."/>
            <person name="Courty P.E."/>
            <person name="Coutinho P.M."/>
            <person name="Delaruelle C."/>
            <person name="Detter J.C."/>
            <person name="Deveau A."/>
            <person name="DiFazio S."/>
            <person name="Duplessis S."/>
            <person name="Fraissinet-Tachet L."/>
            <person name="Lucic E."/>
            <person name="Frey-Klett P."/>
            <person name="Fourrey C."/>
            <person name="Feussner I."/>
            <person name="Gay G."/>
            <person name="Grimwood J."/>
            <person name="Hoegger P.J."/>
            <person name="Jain P."/>
            <person name="Kilaru S."/>
            <person name="Labbe J."/>
            <person name="Lin Y.C."/>
            <person name="Legue V."/>
            <person name="Le Tacon F."/>
            <person name="Marmeisse R."/>
            <person name="Melayah D."/>
            <person name="Montanini B."/>
            <person name="Muratet M."/>
            <person name="Nehls U."/>
            <person name="Niculita-Hirzel H."/>
            <person name="Oudot-Le Secq M.P."/>
            <person name="Peter M."/>
            <person name="Quesneville H."/>
            <person name="Rajashekar B."/>
            <person name="Reich M."/>
            <person name="Rouhier N."/>
            <person name="Schmutz J."/>
            <person name="Yin T."/>
            <person name="Chalot M."/>
            <person name="Henrissat B."/>
            <person name="Kuees U."/>
            <person name="Lucas S."/>
            <person name="Van de Peer Y."/>
            <person name="Podila G.K."/>
            <person name="Polle A."/>
            <person name="Pukkila P.J."/>
            <person name="Richardson P.M."/>
            <person name="Rouze P."/>
            <person name="Sanders I.R."/>
            <person name="Stajich J.E."/>
            <person name="Tunlid A."/>
            <person name="Tuskan G."/>
            <person name="Grigoriev I.V."/>
        </authorList>
    </citation>
    <scope>NUCLEOTIDE SEQUENCE [LARGE SCALE GENOMIC DNA]</scope>
    <source>
        <strain evidence="2">S238N-H82 / ATCC MYA-4686</strain>
    </source>
</reference>